<feature type="transmembrane region" description="Helical" evidence="1">
    <location>
        <begin position="69"/>
        <end position="90"/>
    </location>
</feature>
<evidence type="ECO:0008006" key="4">
    <source>
        <dbReference type="Google" id="ProtNLM"/>
    </source>
</evidence>
<keyword evidence="1" id="KW-0812">Transmembrane</keyword>
<comment type="caution">
    <text evidence="2">The sequence shown here is derived from an EMBL/GenBank/DDBJ whole genome shotgun (WGS) entry which is preliminary data.</text>
</comment>
<protein>
    <recommendedName>
        <fullName evidence="4">Chromosome segregation ATPase</fullName>
    </recommendedName>
</protein>
<organism evidence="2 3">
    <name type="scientific">Plectonema radiosum NIES-515</name>
    <dbReference type="NCBI Taxonomy" id="2986073"/>
    <lineage>
        <taxon>Bacteria</taxon>
        <taxon>Bacillati</taxon>
        <taxon>Cyanobacteriota</taxon>
        <taxon>Cyanophyceae</taxon>
        <taxon>Oscillatoriophycideae</taxon>
        <taxon>Oscillatoriales</taxon>
        <taxon>Microcoleaceae</taxon>
        <taxon>Plectonema</taxon>
    </lineage>
</organism>
<keyword evidence="1" id="KW-1133">Transmembrane helix</keyword>
<sequence>MLNFMNFFQNLPFNILKKKSQNNLEIDPSLKSQQPIVLNPSPPKTLAELEMEAQGGIHRIHPAKKQVRILSKIIWTVILLGIPVSIVWLANLPYSIIRRTVSENAPILLLPSYMSMDSHYRQAIAVVEQAQQLIEQPTSPADLELGQEKVKQAQQHLDALPIGFLNDWSDYKYWWYDSRFSIYGFNSARTKVGQLEAKVFQEKNAQTLFTDSEQELSQAKQQYQQALTSIDKKAAIASWHSAIDKLQQIPSQTLAGKTAQNKLQSDKREFAEIVGLAAGNERISTLITAAQQFSWQAAKSGQNPPHPVAEWQEIENLWQEAINRLRQVPSEDLAGYSQAQKLLATYQANLAAVRIRRQAEQNSVYTLDSAQRQIQSLLASTPTNPQMRDRNRTLSQLQGIINQLKKVQPGTTAYLEAQQLLLSANNKLSQLQAK</sequence>
<reference evidence="2 3" key="1">
    <citation type="submission" date="2022-10" db="EMBL/GenBank/DDBJ databases">
        <title>Identification of biosynthetic pathway for the production of the potent trypsin inhibitor radiosumin.</title>
        <authorList>
            <person name="Fewer D.P."/>
            <person name="Delbaje E."/>
            <person name="Ouyang X."/>
            <person name="Agostino P.D."/>
            <person name="Wahlsten M."/>
            <person name="Jokela J."/>
            <person name="Permi P."/>
            <person name="Haapaniemi E."/>
            <person name="Koistinen H."/>
        </authorList>
    </citation>
    <scope>NUCLEOTIDE SEQUENCE [LARGE SCALE GENOMIC DNA]</scope>
    <source>
        <strain evidence="2 3">NIES-515</strain>
    </source>
</reference>
<gene>
    <name evidence="2" type="ORF">OGM63_22665</name>
</gene>
<evidence type="ECO:0000313" key="2">
    <source>
        <dbReference type="EMBL" id="MCV3216282.1"/>
    </source>
</evidence>
<keyword evidence="3" id="KW-1185">Reference proteome</keyword>
<accession>A0ABT3B4J3</accession>
<dbReference type="Proteomes" id="UP001526143">
    <property type="component" value="Unassembled WGS sequence"/>
</dbReference>
<name>A0ABT3B4J3_9CYAN</name>
<proteinExistence type="predicted"/>
<evidence type="ECO:0000256" key="1">
    <source>
        <dbReference type="SAM" id="Phobius"/>
    </source>
</evidence>
<evidence type="ECO:0000313" key="3">
    <source>
        <dbReference type="Proteomes" id="UP001526143"/>
    </source>
</evidence>
<dbReference type="EMBL" id="JAOWRF010000320">
    <property type="protein sequence ID" value="MCV3216282.1"/>
    <property type="molecule type" value="Genomic_DNA"/>
</dbReference>
<dbReference type="RefSeq" id="WP_263747929.1">
    <property type="nucleotide sequence ID" value="NZ_JAOWRF010000320.1"/>
</dbReference>
<keyword evidence="1" id="KW-0472">Membrane</keyword>